<keyword evidence="1" id="KW-0808">Transferase</keyword>
<dbReference type="EMBL" id="BKCP01004960">
    <property type="protein sequence ID" value="GER35026.1"/>
    <property type="molecule type" value="Genomic_DNA"/>
</dbReference>
<dbReference type="Proteomes" id="UP000325081">
    <property type="component" value="Unassembled WGS sequence"/>
</dbReference>
<comment type="caution">
    <text evidence="1">The sequence shown here is derived from an EMBL/GenBank/DDBJ whole genome shotgun (WGS) entry which is preliminary data.</text>
</comment>
<dbReference type="GO" id="GO:0032259">
    <property type="term" value="P:methylation"/>
    <property type="evidence" value="ECO:0007669"/>
    <property type="project" value="UniProtKB-KW"/>
</dbReference>
<evidence type="ECO:0000313" key="2">
    <source>
        <dbReference type="Proteomes" id="UP000325081"/>
    </source>
</evidence>
<feature type="non-terminal residue" evidence="1">
    <location>
        <position position="135"/>
    </location>
</feature>
<gene>
    <name evidence="1" type="ORF">STAS_11293</name>
</gene>
<keyword evidence="1" id="KW-0489">Methyltransferase</keyword>
<dbReference type="AlphaFoldDB" id="A0A5A7PQT0"/>
<sequence>METRPNPKGRIKRYEPIEQILFNPYTPSAHSSSDEPPHRRSHPENMFLSRVFIHFHHPITRASLPSRQQQTFSYRQKLRLQVAVPPRLLAKRIVPQNNAVFVMMALNFFLKGAYDGLMVLEVAVNSHKVRVFVQA</sequence>
<name>A0A5A7PQT0_STRAF</name>
<proteinExistence type="predicted"/>
<accession>A0A5A7PQT0</accession>
<protein>
    <submittedName>
        <fullName evidence="1">S-adenosyl-L-methionine-dependentmethyltransferases superfamily protein</fullName>
    </submittedName>
</protein>
<reference evidence="2" key="1">
    <citation type="journal article" date="2019" name="Curr. Biol.">
        <title>Genome Sequence of Striga asiatica Provides Insight into the Evolution of Plant Parasitism.</title>
        <authorList>
            <person name="Yoshida S."/>
            <person name="Kim S."/>
            <person name="Wafula E.K."/>
            <person name="Tanskanen J."/>
            <person name="Kim Y.M."/>
            <person name="Honaas L."/>
            <person name="Yang Z."/>
            <person name="Spallek T."/>
            <person name="Conn C.E."/>
            <person name="Ichihashi Y."/>
            <person name="Cheong K."/>
            <person name="Cui S."/>
            <person name="Der J.P."/>
            <person name="Gundlach H."/>
            <person name="Jiao Y."/>
            <person name="Hori C."/>
            <person name="Ishida J.K."/>
            <person name="Kasahara H."/>
            <person name="Kiba T."/>
            <person name="Kim M.S."/>
            <person name="Koo N."/>
            <person name="Laohavisit A."/>
            <person name="Lee Y.H."/>
            <person name="Lumba S."/>
            <person name="McCourt P."/>
            <person name="Mortimer J.C."/>
            <person name="Mutuku J.M."/>
            <person name="Nomura T."/>
            <person name="Sasaki-Sekimoto Y."/>
            <person name="Seto Y."/>
            <person name="Wang Y."/>
            <person name="Wakatake T."/>
            <person name="Sakakibara H."/>
            <person name="Demura T."/>
            <person name="Yamaguchi S."/>
            <person name="Yoneyama K."/>
            <person name="Manabe R.I."/>
            <person name="Nelson D.C."/>
            <person name="Schulman A.H."/>
            <person name="Timko M.P."/>
            <person name="dePamphilis C.W."/>
            <person name="Choi D."/>
            <person name="Shirasu K."/>
        </authorList>
    </citation>
    <scope>NUCLEOTIDE SEQUENCE [LARGE SCALE GENOMIC DNA]</scope>
    <source>
        <strain evidence="2">cv. UVA1</strain>
    </source>
</reference>
<keyword evidence="2" id="KW-1185">Reference proteome</keyword>
<dbReference type="GO" id="GO:0008168">
    <property type="term" value="F:methyltransferase activity"/>
    <property type="evidence" value="ECO:0007669"/>
    <property type="project" value="UniProtKB-KW"/>
</dbReference>
<organism evidence="1 2">
    <name type="scientific">Striga asiatica</name>
    <name type="common">Asiatic witchweed</name>
    <name type="synonym">Buchnera asiatica</name>
    <dbReference type="NCBI Taxonomy" id="4170"/>
    <lineage>
        <taxon>Eukaryota</taxon>
        <taxon>Viridiplantae</taxon>
        <taxon>Streptophyta</taxon>
        <taxon>Embryophyta</taxon>
        <taxon>Tracheophyta</taxon>
        <taxon>Spermatophyta</taxon>
        <taxon>Magnoliopsida</taxon>
        <taxon>eudicotyledons</taxon>
        <taxon>Gunneridae</taxon>
        <taxon>Pentapetalae</taxon>
        <taxon>asterids</taxon>
        <taxon>lamiids</taxon>
        <taxon>Lamiales</taxon>
        <taxon>Orobanchaceae</taxon>
        <taxon>Buchnereae</taxon>
        <taxon>Striga</taxon>
    </lineage>
</organism>
<evidence type="ECO:0000313" key="1">
    <source>
        <dbReference type="EMBL" id="GER35026.1"/>
    </source>
</evidence>